<keyword evidence="2" id="KW-1185">Reference proteome</keyword>
<sequence length="110" mass="12957">MEDEPERTITTLRPDGKKGFTMKKHYYESLSMYILSKVSSEENLTLPQLLEYAQRDLPCDSESMKSWYILQVKLDLEARDLIRLAKLPYDPRSFFLKVTRKGKKHFPAVL</sequence>
<name>A0ABS1KKP6_9BACT</name>
<protein>
    <submittedName>
        <fullName evidence="1">Uncharacterized protein</fullName>
    </submittedName>
</protein>
<gene>
    <name evidence="1" type="ORF">JI741_02380</name>
</gene>
<evidence type="ECO:0000313" key="2">
    <source>
        <dbReference type="Proteomes" id="UP000613030"/>
    </source>
</evidence>
<dbReference type="Proteomes" id="UP000613030">
    <property type="component" value="Unassembled WGS sequence"/>
</dbReference>
<dbReference type="RefSeq" id="WP_202007022.1">
    <property type="nucleotide sequence ID" value="NZ_JAERRB010000001.1"/>
</dbReference>
<dbReference type="Pfam" id="PF22278">
    <property type="entry name" value="DUF6958"/>
    <property type="match status" value="1"/>
</dbReference>
<proteinExistence type="predicted"/>
<accession>A0ABS1KKP6</accession>
<evidence type="ECO:0000313" key="1">
    <source>
        <dbReference type="EMBL" id="MBL0740043.1"/>
    </source>
</evidence>
<dbReference type="EMBL" id="JAERRB010000001">
    <property type="protein sequence ID" value="MBL0740043.1"/>
    <property type="molecule type" value="Genomic_DNA"/>
</dbReference>
<comment type="caution">
    <text evidence="1">The sequence shown here is derived from an EMBL/GenBank/DDBJ whole genome shotgun (WGS) entry which is preliminary data.</text>
</comment>
<reference evidence="1 2" key="1">
    <citation type="submission" date="2021-01" db="EMBL/GenBank/DDBJ databases">
        <title>Chryseolinea sp. Jin1 Genome sequencing and assembly.</title>
        <authorList>
            <person name="Kim I."/>
        </authorList>
    </citation>
    <scope>NUCLEOTIDE SEQUENCE [LARGE SCALE GENOMIC DNA]</scope>
    <source>
        <strain evidence="1 2">Jin1</strain>
    </source>
</reference>
<dbReference type="InterPro" id="IPR054233">
    <property type="entry name" value="DUF6958"/>
</dbReference>
<organism evidence="1 2">
    <name type="scientific">Chryseolinea lacunae</name>
    <dbReference type="NCBI Taxonomy" id="2801331"/>
    <lineage>
        <taxon>Bacteria</taxon>
        <taxon>Pseudomonadati</taxon>
        <taxon>Bacteroidota</taxon>
        <taxon>Cytophagia</taxon>
        <taxon>Cytophagales</taxon>
        <taxon>Fulvivirgaceae</taxon>
        <taxon>Chryseolinea</taxon>
    </lineage>
</organism>